<evidence type="ECO:0000256" key="11">
    <source>
        <dbReference type="SAM" id="Phobius"/>
    </source>
</evidence>
<evidence type="ECO:0000313" key="12">
    <source>
        <dbReference type="EMBL" id="WFN36700.1"/>
    </source>
</evidence>
<keyword evidence="3" id="KW-0813">Transport</keyword>
<gene>
    <name evidence="12" type="ORF">L1994_11265</name>
</gene>
<feature type="transmembrane region" description="Helical" evidence="11">
    <location>
        <begin position="153"/>
        <end position="173"/>
    </location>
</feature>
<proteinExistence type="inferred from homology"/>
<dbReference type="InterPro" id="IPR037294">
    <property type="entry name" value="ABC_BtuC-like"/>
</dbReference>
<dbReference type="SUPFAM" id="SSF81345">
    <property type="entry name" value="ABC transporter involved in vitamin B12 uptake, BtuC"/>
    <property type="match status" value="1"/>
</dbReference>
<feature type="transmembrane region" description="Helical" evidence="11">
    <location>
        <begin position="96"/>
        <end position="115"/>
    </location>
</feature>
<dbReference type="PANTHER" id="PTHR30472:SF70">
    <property type="entry name" value="MOLYBDATE IMPORT SYSTEM PERMEASE PROTEIN MOLB"/>
    <property type="match status" value="1"/>
</dbReference>
<sequence length="366" mass="39576">MESNEDITDKSGIKYLCNLFLTKGYKIDSEKKEIIKKLLIYLTPVILFFISLFLGRYMIDPAEGIKILLSVFPFIPVEHTWNSINETVIFQIRLPRIIAAMLIGGGLSIAGASYQGLFRNPLVSPDILGVASGAGFGAALAILLSGNPFIIQILAFILGIFAVLITCIISRAYKGAGTLVLVLSGIVVGALFSALLSMLKYVADPYDTLPAIVFWLMGSLSSVTIPDLISVAPLIIISGFIIYIVRWRINILSVGDEEARALGIDTKNMARIIIICATVITASCVCISGIIGWVGLVIPHIARMLVGPDFKRLIPASALLGASYLLIVDDISRTLIATEIPLGILTALIGAPFFAYLLTRKKVGWF</sequence>
<evidence type="ECO:0000256" key="8">
    <source>
        <dbReference type="ARBA" id="ARBA00053891"/>
    </source>
</evidence>
<name>A0AAF0JMM4_9EURY</name>
<dbReference type="GO" id="GO:0033214">
    <property type="term" value="P:siderophore-iron import into cell"/>
    <property type="evidence" value="ECO:0007669"/>
    <property type="project" value="TreeGrafter"/>
</dbReference>
<dbReference type="GeneID" id="79950987"/>
<feature type="transmembrane region" description="Helical" evidence="11">
    <location>
        <begin position="127"/>
        <end position="146"/>
    </location>
</feature>
<protein>
    <recommendedName>
        <fullName evidence="10">Cobalamin import system permease protein BtuC</fullName>
    </recommendedName>
</protein>
<feature type="transmembrane region" description="Helical" evidence="11">
    <location>
        <begin position="231"/>
        <end position="249"/>
    </location>
</feature>
<reference evidence="12" key="1">
    <citation type="submission" date="2022-01" db="EMBL/GenBank/DDBJ databases">
        <title>Complete genome of Methanomicrobium antiquum DSM 21220.</title>
        <authorList>
            <person name="Chen S.-C."/>
            <person name="You Y.-T."/>
            <person name="Zhou Y.-Z."/>
            <person name="Lai M.-C."/>
        </authorList>
    </citation>
    <scope>NUCLEOTIDE SEQUENCE</scope>
    <source>
        <strain evidence="12">DSM 21220</strain>
    </source>
</reference>
<dbReference type="Gene3D" id="1.10.3470.10">
    <property type="entry name" value="ABC transporter involved in vitamin B12 uptake, BtuC"/>
    <property type="match status" value="1"/>
</dbReference>
<comment type="function">
    <text evidence="8">Required for corrinoid utilization. Probably part of the ABC transporter complex BtuCDF involved in cobalamin (vitamin B12) import. Probably involved in the translocation of the substrate across the membrane.</text>
</comment>
<dbReference type="FunFam" id="1.10.3470.10:FF:000001">
    <property type="entry name" value="Vitamin B12 ABC transporter permease BtuC"/>
    <property type="match status" value="1"/>
</dbReference>
<evidence type="ECO:0000256" key="2">
    <source>
        <dbReference type="ARBA" id="ARBA00007935"/>
    </source>
</evidence>
<accession>A0AAF0JMM4</accession>
<feature type="transmembrane region" description="Helical" evidence="11">
    <location>
        <begin position="340"/>
        <end position="358"/>
    </location>
</feature>
<comment type="similarity">
    <text evidence="2">Belongs to the binding-protein-dependent transport system permease family. FecCD subfamily.</text>
</comment>
<dbReference type="GO" id="GO:0005886">
    <property type="term" value="C:plasma membrane"/>
    <property type="evidence" value="ECO:0007669"/>
    <property type="project" value="UniProtKB-SubCell"/>
</dbReference>
<feature type="transmembrane region" description="Helical" evidence="11">
    <location>
        <begin position="270"/>
        <end position="298"/>
    </location>
</feature>
<keyword evidence="6 11" id="KW-1133">Transmembrane helix</keyword>
<evidence type="ECO:0000256" key="4">
    <source>
        <dbReference type="ARBA" id="ARBA00022475"/>
    </source>
</evidence>
<evidence type="ECO:0000256" key="7">
    <source>
        <dbReference type="ARBA" id="ARBA00023136"/>
    </source>
</evidence>
<dbReference type="CDD" id="cd06550">
    <property type="entry name" value="TM_ABC_iron-siderophores_like"/>
    <property type="match status" value="1"/>
</dbReference>
<evidence type="ECO:0000256" key="5">
    <source>
        <dbReference type="ARBA" id="ARBA00022692"/>
    </source>
</evidence>
<comment type="subunit">
    <text evidence="9">The complex is composed of two ATP-binding proteins (BtuD), two transmembrane proteins (BtuC) and a solute-binding protein (BtuF).</text>
</comment>
<dbReference type="InterPro" id="IPR000522">
    <property type="entry name" value="ABC_transptr_permease_BtuC"/>
</dbReference>
<dbReference type="PANTHER" id="PTHR30472">
    <property type="entry name" value="FERRIC ENTEROBACTIN TRANSPORT SYSTEM PERMEASE PROTEIN"/>
    <property type="match status" value="1"/>
</dbReference>
<keyword evidence="13" id="KW-1185">Reference proteome</keyword>
<feature type="transmembrane region" description="Helical" evidence="11">
    <location>
        <begin position="38"/>
        <end position="59"/>
    </location>
</feature>
<dbReference type="EMBL" id="CP091092">
    <property type="protein sequence ID" value="WFN36700.1"/>
    <property type="molecule type" value="Genomic_DNA"/>
</dbReference>
<keyword evidence="4" id="KW-1003">Cell membrane</keyword>
<dbReference type="Proteomes" id="UP001218895">
    <property type="component" value="Chromosome"/>
</dbReference>
<dbReference type="Pfam" id="PF01032">
    <property type="entry name" value="FecCD"/>
    <property type="match status" value="1"/>
</dbReference>
<evidence type="ECO:0000256" key="10">
    <source>
        <dbReference type="ARBA" id="ARBA00071366"/>
    </source>
</evidence>
<feature type="transmembrane region" description="Helical" evidence="11">
    <location>
        <begin position="179"/>
        <end position="199"/>
    </location>
</feature>
<dbReference type="RefSeq" id="WP_278099537.1">
    <property type="nucleotide sequence ID" value="NZ_CP091092.1"/>
</dbReference>
<organism evidence="12 13">
    <name type="scientific">Methanomicrobium antiquum</name>
    <dbReference type="NCBI Taxonomy" id="487686"/>
    <lineage>
        <taxon>Archaea</taxon>
        <taxon>Methanobacteriati</taxon>
        <taxon>Methanobacteriota</taxon>
        <taxon>Stenosarchaea group</taxon>
        <taxon>Methanomicrobia</taxon>
        <taxon>Methanomicrobiales</taxon>
        <taxon>Methanomicrobiaceae</taxon>
        <taxon>Methanomicrobium</taxon>
    </lineage>
</organism>
<evidence type="ECO:0000256" key="6">
    <source>
        <dbReference type="ARBA" id="ARBA00022989"/>
    </source>
</evidence>
<evidence type="ECO:0000256" key="3">
    <source>
        <dbReference type="ARBA" id="ARBA00022448"/>
    </source>
</evidence>
<evidence type="ECO:0000256" key="1">
    <source>
        <dbReference type="ARBA" id="ARBA00004651"/>
    </source>
</evidence>
<dbReference type="KEGG" id="manq:L1994_11265"/>
<comment type="subcellular location">
    <subcellularLocation>
        <location evidence="1">Cell membrane</location>
        <topology evidence="1">Multi-pass membrane protein</topology>
    </subcellularLocation>
</comment>
<evidence type="ECO:0000313" key="13">
    <source>
        <dbReference type="Proteomes" id="UP001218895"/>
    </source>
</evidence>
<dbReference type="GO" id="GO:0022857">
    <property type="term" value="F:transmembrane transporter activity"/>
    <property type="evidence" value="ECO:0007669"/>
    <property type="project" value="InterPro"/>
</dbReference>
<keyword evidence="5 11" id="KW-0812">Transmembrane</keyword>
<dbReference type="AlphaFoldDB" id="A0AAF0JMM4"/>
<keyword evidence="7 11" id="KW-0472">Membrane</keyword>
<evidence type="ECO:0000256" key="9">
    <source>
        <dbReference type="ARBA" id="ARBA00064420"/>
    </source>
</evidence>